<reference evidence="1" key="1">
    <citation type="submission" date="2019-09" db="EMBL/GenBank/DDBJ databases">
        <authorList>
            <person name="Rodrigo-Torres L."/>
            <person name="Arahal R. D."/>
            <person name="Lucena T."/>
        </authorList>
    </citation>
    <scope>NUCLEOTIDE SEQUENCE</scope>
    <source>
        <strain evidence="1">ISS653</strain>
    </source>
</reference>
<keyword evidence="2" id="KW-1185">Reference proteome</keyword>
<organism evidence="1 2">
    <name type="scientific">Mesonia oceanica</name>
    <dbReference type="NCBI Taxonomy" id="2687242"/>
    <lineage>
        <taxon>Bacteria</taxon>
        <taxon>Pseudomonadati</taxon>
        <taxon>Bacteroidota</taxon>
        <taxon>Flavobacteriia</taxon>
        <taxon>Flavobacteriales</taxon>
        <taxon>Flavobacteriaceae</taxon>
        <taxon>Mesonia</taxon>
    </lineage>
</organism>
<accession>A0AC61Y3K5</accession>
<dbReference type="EMBL" id="CABVMM010000001">
    <property type="protein sequence ID" value="VVU98997.1"/>
    <property type="molecule type" value="Genomic_DNA"/>
</dbReference>
<evidence type="ECO:0000313" key="1">
    <source>
        <dbReference type="EMBL" id="VVU98997.1"/>
    </source>
</evidence>
<comment type="caution">
    <text evidence="1">The sequence shown here is derived from an EMBL/GenBank/DDBJ whole genome shotgun (WGS) entry which is preliminary data.</text>
</comment>
<name>A0AC61Y3K5_9FLAO</name>
<dbReference type="EC" id="1.8.1.8" evidence="1"/>
<protein>
    <submittedName>
        <fullName evidence="1">Thiol:disulfide interchange protein DsbD</fullName>
        <ecNumber evidence="1">1.8.1.8</ecNumber>
    </submittedName>
</protein>
<keyword evidence="1" id="KW-0560">Oxidoreductase</keyword>
<dbReference type="Proteomes" id="UP000356253">
    <property type="component" value="Unassembled WGS sequence"/>
</dbReference>
<gene>
    <name evidence="1" type="primary">dsbD_1</name>
    <name evidence="1" type="ORF">FVB9532_00246</name>
</gene>
<evidence type="ECO:0000313" key="2">
    <source>
        <dbReference type="Proteomes" id="UP000356253"/>
    </source>
</evidence>
<proteinExistence type="predicted"/>
<sequence length="155" mass="18274">MKKLLFYFLLIFAGNAFAQAEINWLSFEQLEDSLQQEPKPVFIYFYADWCAYCKKMDRHAFKNLEVIQQLSNEFYAVKMNAESTDTIRFEGVTFYNEEVVEKRNPTHQLAKLLASRKNQAFSLPAIILLDKNFNLLEREFSYLTSEALLGFLENR</sequence>